<evidence type="ECO:0000256" key="1">
    <source>
        <dbReference type="SAM" id="MobiDB-lite"/>
    </source>
</evidence>
<dbReference type="InterPro" id="IPR036514">
    <property type="entry name" value="SGNH_hydro_sf"/>
</dbReference>
<accession>A0A0D2LZW1</accession>
<dbReference type="KEGG" id="mng:MNEG_11023"/>
<dbReference type="AlphaFoldDB" id="A0A0D2LZW1"/>
<proteinExistence type="predicted"/>
<dbReference type="GeneID" id="25728244"/>
<sequence>MRAMLRLLGRLPGVECTVATEEAALNAAYYNVSDAQFGRQDCNGCTSFRSVCQGPSGRRVVIEFLRMEFVLDSELAAPMRIHWDNNCDFTQSPPCKWFWNSQQFLFEGYLKQRRLPPDHIHVFQNMHDCSRRSPADFRRDLSWFLDVLDTNLHPGTNVYFWEAPHPTGSKQPDQWRNVTSPACMRRMNDAVKRAVAPFLERTAAAAANASAREQAWWYATFDLFGPTGGRPDLSEDGVHMRGDWYETLARALVAGTCGSGPGWRGSRGGSQESGDATRLARRA</sequence>
<dbReference type="Gene3D" id="3.40.50.1110">
    <property type="entry name" value="SGNH hydrolase"/>
    <property type="match status" value="1"/>
</dbReference>
<feature type="compositionally biased region" description="Gly residues" evidence="1">
    <location>
        <begin position="259"/>
        <end position="268"/>
    </location>
</feature>
<dbReference type="EMBL" id="KK102779">
    <property type="protein sequence ID" value="KIY96939.1"/>
    <property type="molecule type" value="Genomic_DNA"/>
</dbReference>
<gene>
    <name evidence="2" type="ORF">MNEG_11023</name>
</gene>
<dbReference type="Proteomes" id="UP000054498">
    <property type="component" value="Unassembled WGS sequence"/>
</dbReference>
<evidence type="ECO:0000313" key="2">
    <source>
        <dbReference type="EMBL" id="KIY96939.1"/>
    </source>
</evidence>
<dbReference type="RefSeq" id="XP_013895959.1">
    <property type="nucleotide sequence ID" value="XM_014040505.1"/>
</dbReference>
<protein>
    <recommendedName>
        <fullName evidence="4">SGNH hydrolase-type esterase domain-containing protein</fullName>
    </recommendedName>
</protein>
<name>A0A0D2LZW1_9CHLO</name>
<dbReference type="OrthoDB" id="530247at2759"/>
<evidence type="ECO:0000313" key="3">
    <source>
        <dbReference type="Proteomes" id="UP000054498"/>
    </source>
</evidence>
<reference evidence="2 3" key="1">
    <citation type="journal article" date="2013" name="BMC Genomics">
        <title>Reconstruction of the lipid metabolism for the microalga Monoraphidium neglectum from its genome sequence reveals characteristics suitable for biofuel production.</title>
        <authorList>
            <person name="Bogen C."/>
            <person name="Al-Dilaimi A."/>
            <person name="Albersmeier A."/>
            <person name="Wichmann J."/>
            <person name="Grundmann M."/>
            <person name="Rupp O."/>
            <person name="Lauersen K.J."/>
            <person name="Blifernez-Klassen O."/>
            <person name="Kalinowski J."/>
            <person name="Goesmann A."/>
            <person name="Mussgnug J.H."/>
            <person name="Kruse O."/>
        </authorList>
    </citation>
    <scope>NUCLEOTIDE SEQUENCE [LARGE SCALE GENOMIC DNA]</scope>
    <source>
        <strain evidence="2 3">SAG 48.87</strain>
    </source>
</reference>
<organism evidence="2 3">
    <name type="scientific">Monoraphidium neglectum</name>
    <dbReference type="NCBI Taxonomy" id="145388"/>
    <lineage>
        <taxon>Eukaryota</taxon>
        <taxon>Viridiplantae</taxon>
        <taxon>Chlorophyta</taxon>
        <taxon>core chlorophytes</taxon>
        <taxon>Chlorophyceae</taxon>
        <taxon>CS clade</taxon>
        <taxon>Sphaeropleales</taxon>
        <taxon>Selenastraceae</taxon>
        <taxon>Monoraphidium</taxon>
    </lineage>
</organism>
<evidence type="ECO:0008006" key="4">
    <source>
        <dbReference type="Google" id="ProtNLM"/>
    </source>
</evidence>
<dbReference type="SUPFAM" id="SSF52266">
    <property type="entry name" value="SGNH hydrolase"/>
    <property type="match status" value="1"/>
</dbReference>
<keyword evidence="3" id="KW-1185">Reference proteome</keyword>
<feature type="region of interest" description="Disordered" evidence="1">
    <location>
        <begin position="259"/>
        <end position="283"/>
    </location>
</feature>